<dbReference type="SUPFAM" id="SSF158472">
    <property type="entry name" value="HAMP domain-like"/>
    <property type="match status" value="1"/>
</dbReference>
<keyword evidence="5" id="KW-0808">Transferase</keyword>
<gene>
    <name evidence="14" type="ORF">HW566_02925</name>
</gene>
<evidence type="ECO:0000259" key="12">
    <source>
        <dbReference type="PROSITE" id="PS50109"/>
    </source>
</evidence>
<dbReference type="InterPro" id="IPR003594">
    <property type="entry name" value="HATPase_dom"/>
</dbReference>
<dbReference type="PRINTS" id="PR00344">
    <property type="entry name" value="BCTRLSENSOR"/>
</dbReference>
<dbReference type="AlphaFoldDB" id="A0A7D5IV14"/>
<keyword evidence="10 11" id="KW-0472">Membrane</keyword>
<dbReference type="SMART" id="SM00387">
    <property type="entry name" value="HATPase_c"/>
    <property type="match status" value="1"/>
</dbReference>
<keyword evidence="4" id="KW-0597">Phosphoprotein</keyword>
<evidence type="ECO:0000313" key="14">
    <source>
        <dbReference type="EMBL" id="QLD10822.1"/>
    </source>
</evidence>
<name>A0A7D5IV14_9MICO</name>
<evidence type="ECO:0000256" key="11">
    <source>
        <dbReference type="SAM" id="Phobius"/>
    </source>
</evidence>
<dbReference type="InterPro" id="IPR004358">
    <property type="entry name" value="Sig_transdc_His_kin-like_C"/>
</dbReference>
<feature type="domain" description="HAMP" evidence="13">
    <location>
        <begin position="105"/>
        <end position="158"/>
    </location>
</feature>
<evidence type="ECO:0000256" key="7">
    <source>
        <dbReference type="ARBA" id="ARBA00022777"/>
    </source>
</evidence>
<dbReference type="Pfam" id="PF00512">
    <property type="entry name" value="HisKA"/>
    <property type="match status" value="1"/>
</dbReference>
<dbReference type="InterPro" id="IPR003661">
    <property type="entry name" value="HisK_dim/P_dom"/>
</dbReference>
<comment type="subcellular location">
    <subcellularLocation>
        <location evidence="2">Cell membrane</location>
    </subcellularLocation>
</comment>
<dbReference type="PANTHER" id="PTHR45436:SF5">
    <property type="entry name" value="SENSOR HISTIDINE KINASE TRCS"/>
    <property type="match status" value="1"/>
</dbReference>
<comment type="catalytic activity">
    <reaction evidence="1">
        <text>ATP + protein L-histidine = ADP + protein N-phospho-L-histidine.</text>
        <dbReference type="EC" id="2.7.13.3"/>
    </reaction>
</comment>
<dbReference type="PROSITE" id="PS50109">
    <property type="entry name" value="HIS_KIN"/>
    <property type="match status" value="1"/>
</dbReference>
<dbReference type="EMBL" id="CP058316">
    <property type="protein sequence ID" value="QLD10822.1"/>
    <property type="molecule type" value="Genomic_DNA"/>
</dbReference>
<dbReference type="Proteomes" id="UP000509638">
    <property type="component" value="Chromosome"/>
</dbReference>
<keyword evidence="7 14" id="KW-0418">Kinase</keyword>
<dbReference type="Gene3D" id="1.10.287.130">
    <property type="match status" value="1"/>
</dbReference>
<keyword evidence="9" id="KW-0902">Two-component regulatory system</keyword>
<dbReference type="PROSITE" id="PS50885">
    <property type="entry name" value="HAMP"/>
    <property type="match status" value="1"/>
</dbReference>
<dbReference type="SMART" id="SM00388">
    <property type="entry name" value="HisKA"/>
    <property type="match status" value="1"/>
</dbReference>
<dbReference type="GO" id="GO:0005886">
    <property type="term" value="C:plasma membrane"/>
    <property type="evidence" value="ECO:0007669"/>
    <property type="project" value="UniProtKB-SubCell"/>
</dbReference>
<evidence type="ECO:0000256" key="8">
    <source>
        <dbReference type="ARBA" id="ARBA00022989"/>
    </source>
</evidence>
<dbReference type="Pfam" id="PF02518">
    <property type="entry name" value="HATPase_c"/>
    <property type="match status" value="1"/>
</dbReference>
<sequence>MTVRARSLRRTPLALKLTLISTAAFTLAAAVLLAVEYAMLQYVVEVSIDATTGSSSQGQAPNDLDGSTAVFRVAHDLASTVMLISAITATVMVALAGAAVWLVARRSLGRVADLTELTRRITGENLDERLRLTGPRDEISELGDTIDDMLQRLHAAFEQQDRFVANASHELRTPLAGIRASLEQSLMHDAVPPRPEVAMRRALEATERSERLLTALLQLARSRRLPTNQLQTIDLAETVEAAIDLVQSEASAAGHSFDVQLEGVQIEGDTVLVMQAAHNLVLNAVRHGATSSPITVRVSCSGQDGALTISNGGETLNGETVAKLVEPFNRGAATRQTQRHAAGTGLGLAIVQSIAVQHDGHLDLAPRPGGGLTARLRLPRAEPVAVST</sequence>
<evidence type="ECO:0000313" key="15">
    <source>
        <dbReference type="Proteomes" id="UP000509638"/>
    </source>
</evidence>
<dbReference type="GO" id="GO:0000155">
    <property type="term" value="F:phosphorelay sensor kinase activity"/>
    <property type="evidence" value="ECO:0007669"/>
    <property type="project" value="InterPro"/>
</dbReference>
<accession>A0A7D5IV14</accession>
<evidence type="ECO:0000256" key="5">
    <source>
        <dbReference type="ARBA" id="ARBA00022679"/>
    </source>
</evidence>
<evidence type="ECO:0000256" key="6">
    <source>
        <dbReference type="ARBA" id="ARBA00022692"/>
    </source>
</evidence>
<dbReference type="EC" id="2.7.13.3" evidence="3"/>
<dbReference type="InterPro" id="IPR005467">
    <property type="entry name" value="His_kinase_dom"/>
</dbReference>
<keyword evidence="8 11" id="KW-1133">Transmembrane helix</keyword>
<feature type="transmembrane region" description="Helical" evidence="11">
    <location>
        <begin position="81"/>
        <end position="104"/>
    </location>
</feature>
<dbReference type="InterPro" id="IPR036890">
    <property type="entry name" value="HATPase_C_sf"/>
</dbReference>
<dbReference type="SUPFAM" id="SSF47384">
    <property type="entry name" value="Homodimeric domain of signal transducing histidine kinase"/>
    <property type="match status" value="1"/>
</dbReference>
<evidence type="ECO:0000256" key="4">
    <source>
        <dbReference type="ARBA" id="ARBA00022553"/>
    </source>
</evidence>
<dbReference type="CDD" id="cd06225">
    <property type="entry name" value="HAMP"/>
    <property type="match status" value="1"/>
</dbReference>
<evidence type="ECO:0000256" key="9">
    <source>
        <dbReference type="ARBA" id="ARBA00023012"/>
    </source>
</evidence>
<proteinExistence type="predicted"/>
<dbReference type="PANTHER" id="PTHR45436">
    <property type="entry name" value="SENSOR HISTIDINE KINASE YKOH"/>
    <property type="match status" value="1"/>
</dbReference>
<dbReference type="RefSeq" id="WP_178010257.1">
    <property type="nucleotide sequence ID" value="NZ_CP058316.1"/>
</dbReference>
<dbReference type="Gene3D" id="6.10.340.10">
    <property type="match status" value="1"/>
</dbReference>
<evidence type="ECO:0000259" key="13">
    <source>
        <dbReference type="PROSITE" id="PS50885"/>
    </source>
</evidence>
<organism evidence="14 15">
    <name type="scientific">Microbacterium oleivorans</name>
    <dbReference type="NCBI Taxonomy" id="273677"/>
    <lineage>
        <taxon>Bacteria</taxon>
        <taxon>Bacillati</taxon>
        <taxon>Actinomycetota</taxon>
        <taxon>Actinomycetes</taxon>
        <taxon>Micrococcales</taxon>
        <taxon>Microbacteriaceae</taxon>
        <taxon>Microbacterium</taxon>
    </lineage>
</organism>
<dbReference type="InterPro" id="IPR036097">
    <property type="entry name" value="HisK_dim/P_sf"/>
</dbReference>
<dbReference type="InterPro" id="IPR003660">
    <property type="entry name" value="HAMP_dom"/>
</dbReference>
<evidence type="ECO:0000256" key="2">
    <source>
        <dbReference type="ARBA" id="ARBA00004236"/>
    </source>
</evidence>
<dbReference type="SMART" id="SM00304">
    <property type="entry name" value="HAMP"/>
    <property type="match status" value="1"/>
</dbReference>
<reference evidence="14 15" key="1">
    <citation type="submission" date="2020-06" db="EMBL/GenBank/DDBJ databases">
        <authorList>
            <person name="Jo H."/>
        </authorList>
    </citation>
    <scope>NUCLEOTIDE SEQUENCE [LARGE SCALE GENOMIC DNA]</scope>
    <source>
        <strain evidence="14 15">I46</strain>
    </source>
</reference>
<protein>
    <recommendedName>
        <fullName evidence="3">histidine kinase</fullName>
        <ecNumber evidence="3">2.7.13.3</ecNumber>
    </recommendedName>
</protein>
<dbReference type="InterPro" id="IPR050428">
    <property type="entry name" value="TCS_sensor_his_kinase"/>
</dbReference>
<evidence type="ECO:0000256" key="10">
    <source>
        <dbReference type="ARBA" id="ARBA00023136"/>
    </source>
</evidence>
<dbReference type="SUPFAM" id="SSF55874">
    <property type="entry name" value="ATPase domain of HSP90 chaperone/DNA topoisomerase II/histidine kinase"/>
    <property type="match status" value="1"/>
</dbReference>
<dbReference type="CDD" id="cd00082">
    <property type="entry name" value="HisKA"/>
    <property type="match status" value="1"/>
</dbReference>
<feature type="domain" description="Histidine kinase" evidence="12">
    <location>
        <begin position="166"/>
        <end position="382"/>
    </location>
</feature>
<evidence type="ECO:0000256" key="1">
    <source>
        <dbReference type="ARBA" id="ARBA00000085"/>
    </source>
</evidence>
<dbReference type="Pfam" id="PF00672">
    <property type="entry name" value="HAMP"/>
    <property type="match status" value="1"/>
</dbReference>
<evidence type="ECO:0000256" key="3">
    <source>
        <dbReference type="ARBA" id="ARBA00012438"/>
    </source>
</evidence>
<dbReference type="Gene3D" id="3.30.565.10">
    <property type="entry name" value="Histidine kinase-like ATPase, C-terminal domain"/>
    <property type="match status" value="1"/>
</dbReference>
<keyword evidence="6 11" id="KW-0812">Transmembrane</keyword>